<dbReference type="AlphaFoldDB" id="A0AAV5GL24"/>
<dbReference type="Proteomes" id="UP001342314">
    <property type="component" value="Unassembled WGS sequence"/>
</dbReference>
<reference evidence="1 2" key="1">
    <citation type="submission" date="2021-12" db="EMBL/GenBank/DDBJ databases">
        <title>High titer production of polyol ester of fatty acids by Rhodotorula paludigena BS15 towards product separation-free biomass refinery.</title>
        <authorList>
            <person name="Mano J."/>
            <person name="Ono H."/>
            <person name="Tanaka T."/>
            <person name="Naito K."/>
            <person name="Sushida H."/>
            <person name="Ike M."/>
            <person name="Tokuyasu K."/>
            <person name="Kitaoka M."/>
        </authorList>
    </citation>
    <scope>NUCLEOTIDE SEQUENCE [LARGE SCALE GENOMIC DNA]</scope>
    <source>
        <strain evidence="1 2">BS15</strain>
    </source>
</reference>
<name>A0AAV5GL24_9BASI</name>
<proteinExistence type="predicted"/>
<evidence type="ECO:0000313" key="1">
    <source>
        <dbReference type="EMBL" id="GJN90225.1"/>
    </source>
</evidence>
<protein>
    <submittedName>
        <fullName evidence="1">Uncharacterized protein</fullName>
    </submittedName>
</protein>
<sequence length="199" mass="20959">MTTLLNTDLVHLTVPARPALSAYAHPQAVVARNALPAQVPLNLNSTQRARVDEVIQYTREDLKQSRHSSAAARVAALVALPQQLAPLLAPNVAANLAAVPQRLDRLEATVQQLSLRYVNSLARDGPYAALPNSAGDLPAAGAMPAPLAVVQAPVLHNFATFASLMTAQTTAYLAFDGLQPPVGQEVLVLQRWVGAVSGA</sequence>
<keyword evidence="2" id="KW-1185">Reference proteome</keyword>
<comment type="caution">
    <text evidence="1">The sequence shown here is derived from an EMBL/GenBank/DDBJ whole genome shotgun (WGS) entry which is preliminary data.</text>
</comment>
<accession>A0AAV5GL24</accession>
<gene>
    <name evidence="1" type="ORF">Rhopal_003224-T1</name>
</gene>
<dbReference type="EMBL" id="BQKY01000006">
    <property type="protein sequence ID" value="GJN90225.1"/>
    <property type="molecule type" value="Genomic_DNA"/>
</dbReference>
<organism evidence="1 2">
    <name type="scientific">Rhodotorula paludigena</name>
    <dbReference type="NCBI Taxonomy" id="86838"/>
    <lineage>
        <taxon>Eukaryota</taxon>
        <taxon>Fungi</taxon>
        <taxon>Dikarya</taxon>
        <taxon>Basidiomycota</taxon>
        <taxon>Pucciniomycotina</taxon>
        <taxon>Microbotryomycetes</taxon>
        <taxon>Sporidiobolales</taxon>
        <taxon>Sporidiobolaceae</taxon>
        <taxon>Rhodotorula</taxon>
    </lineage>
</organism>
<evidence type="ECO:0000313" key="2">
    <source>
        <dbReference type="Proteomes" id="UP001342314"/>
    </source>
</evidence>